<dbReference type="EMBL" id="CP098805">
    <property type="protein sequence ID" value="USJ33108.1"/>
    <property type="molecule type" value="Genomic_DNA"/>
</dbReference>
<name>A0ABY4XS22_9BACT</name>
<dbReference type="RefSeq" id="WP_233796087.1">
    <property type="nucleotide sequence ID" value="NZ_CP098805.1"/>
</dbReference>
<evidence type="ECO:0000313" key="1">
    <source>
        <dbReference type="EMBL" id="USJ33108.1"/>
    </source>
</evidence>
<protein>
    <submittedName>
        <fullName evidence="1">Uncharacterized protein</fullName>
    </submittedName>
</protein>
<keyword evidence="2" id="KW-1185">Reference proteome</keyword>
<accession>A0ABY4XS22</accession>
<dbReference type="Proteomes" id="UP001055420">
    <property type="component" value="Chromosome"/>
</dbReference>
<proteinExistence type="predicted"/>
<evidence type="ECO:0000313" key="2">
    <source>
        <dbReference type="Proteomes" id="UP001055420"/>
    </source>
</evidence>
<organism evidence="1 2">
    <name type="scientific">Dyadobacter chenhuakuii</name>
    <dbReference type="NCBI Taxonomy" id="2909339"/>
    <lineage>
        <taxon>Bacteria</taxon>
        <taxon>Pseudomonadati</taxon>
        <taxon>Bacteroidota</taxon>
        <taxon>Cytophagia</taxon>
        <taxon>Cytophagales</taxon>
        <taxon>Spirosomataceae</taxon>
        <taxon>Dyadobacter</taxon>
    </lineage>
</organism>
<gene>
    <name evidence="1" type="ORF">NFI80_10210</name>
</gene>
<reference evidence="1" key="1">
    <citation type="submission" date="2022-06" db="EMBL/GenBank/DDBJ databases">
        <title>Novel species in genus Dyadobacter.</title>
        <authorList>
            <person name="Ma C."/>
        </authorList>
    </citation>
    <scope>NUCLEOTIDE SEQUENCE</scope>
    <source>
        <strain evidence="1">CY22</strain>
    </source>
</reference>
<sequence length="114" mass="13165">MRQNSVEFCATSKMSVFKILVHVTIFCKKRLKRLKALKMAFKTLYGSKIWMQEIFFQEKCFREAFLAENERGNANFSRFDIRQTALGILGAQADQSYGCISPATRNAGFLQKEH</sequence>